<dbReference type="GO" id="GO:0008270">
    <property type="term" value="F:zinc ion binding"/>
    <property type="evidence" value="ECO:0007669"/>
    <property type="project" value="UniProtKB-KW"/>
</dbReference>
<dbReference type="InterPro" id="IPR001841">
    <property type="entry name" value="Znf_RING"/>
</dbReference>
<accession>A0A151SZR3</accession>
<evidence type="ECO:0000256" key="1">
    <source>
        <dbReference type="PROSITE-ProRule" id="PRU00175"/>
    </source>
</evidence>
<gene>
    <name evidence="3" type="ORF">KK1_015753</name>
</gene>
<dbReference type="Gramene" id="C.cajan_15310.t">
    <property type="protein sequence ID" value="C.cajan_15310.t.cds1"/>
    <property type="gene ID" value="C.cajan_15310"/>
</dbReference>
<keyword evidence="1" id="KW-0479">Metal-binding</keyword>
<dbReference type="Proteomes" id="UP000075243">
    <property type="component" value="Chromosome 10"/>
</dbReference>
<dbReference type="OMA" id="IPAECAV"/>
<dbReference type="PANTHER" id="PTHR47662">
    <property type="entry name" value="RING-TYPE DOMAIN-CONTAINING PROTEIN"/>
    <property type="match status" value="1"/>
</dbReference>
<dbReference type="Pfam" id="PF13639">
    <property type="entry name" value="zf-RING_2"/>
    <property type="match status" value="1"/>
</dbReference>
<dbReference type="PANTHER" id="PTHR47662:SF1">
    <property type="entry name" value="RING-TYPE DOMAIN-CONTAINING PROTEIN"/>
    <property type="match status" value="1"/>
</dbReference>
<keyword evidence="1" id="KW-0862">Zinc</keyword>
<keyword evidence="1" id="KW-0863">Zinc-finger</keyword>
<dbReference type="Gene3D" id="3.30.40.10">
    <property type="entry name" value="Zinc/RING finger domain, C3HC4 (zinc finger)"/>
    <property type="match status" value="1"/>
</dbReference>
<evidence type="ECO:0000259" key="2">
    <source>
        <dbReference type="PROSITE" id="PS50089"/>
    </source>
</evidence>
<sequence>MFMKYLTSFYTHLKWVLNFLIYCPFYKLHDSQIPLIGEDQSICHYAPTQGSDEDVDCAVCLSKIVHGEEIRVLRCEHLFHRKCLDTWVGLKFATCPLCREPIGPRRTITQVGAQVLLFQFCSNHNDDRDTWWLR</sequence>
<protein>
    <submittedName>
        <fullName evidence="3">RING-H2 zinc finger protein RHA2b</fullName>
    </submittedName>
</protein>
<dbReference type="EMBL" id="CM003612">
    <property type="protein sequence ID" value="KYP60300.1"/>
    <property type="molecule type" value="Genomic_DNA"/>
</dbReference>
<evidence type="ECO:0000313" key="4">
    <source>
        <dbReference type="Proteomes" id="UP000075243"/>
    </source>
</evidence>
<dbReference type="SMART" id="SM00184">
    <property type="entry name" value="RING"/>
    <property type="match status" value="1"/>
</dbReference>
<dbReference type="STRING" id="3821.A0A151SZR3"/>
<reference evidence="3 4" key="1">
    <citation type="journal article" date="2012" name="Nat. Biotechnol.">
        <title>Draft genome sequence of pigeonpea (Cajanus cajan), an orphan legume crop of resource-poor farmers.</title>
        <authorList>
            <person name="Varshney R.K."/>
            <person name="Chen W."/>
            <person name="Li Y."/>
            <person name="Bharti A.K."/>
            <person name="Saxena R.K."/>
            <person name="Schlueter J.A."/>
            <person name="Donoghue M.T."/>
            <person name="Azam S."/>
            <person name="Fan G."/>
            <person name="Whaley A.M."/>
            <person name="Farmer A.D."/>
            <person name="Sheridan J."/>
            <person name="Iwata A."/>
            <person name="Tuteja R."/>
            <person name="Penmetsa R.V."/>
            <person name="Wu W."/>
            <person name="Upadhyaya H.D."/>
            <person name="Yang S.P."/>
            <person name="Shah T."/>
            <person name="Saxena K.B."/>
            <person name="Michael T."/>
            <person name="McCombie W.R."/>
            <person name="Yang B."/>
            <person name="Zhang G."/>
            <person name="Yang H."/>
            <person name="Wang J."/>
            <person name="Spillane C."/>
            <person name="Cook D.R."/>
            <person name="May G.D."/>
            <person name="Xu X."/>
            <person name="Jackson S.A."/>
        </authorList>
    </citation>
    <scope>NUCLEOTIDE SEQUENCE [LARGE SCALE GENOMIC DNA]</scope>
    <source>
        <strain evidence="4">cv. Asha</strain>
    </source>
</reference>
<organism evidence="3 4">
    <name type="scientific">Cajanus cajan</name>
    <name type="common">Pigeon pea</name>
    <name type="synonym">Cajanus indicus</name>
    <dbReference type="NCBI Taxonomy" id="3821"/>
    <lineage>
        <taxon>Eukaryota</taxon>
        <taxon>Viridiplantae</taxon>
        <taxon>Streptophyta</taxon>
        <taxon>Embryophyta</taxon>
        <taxon>Tracheophyta</taxon>
        <taxon>Spermatophyta</taxon>
        <taxon>Magnoliopsida</taxon>
        <taxon>eudicotyledons</taxon>
        <taxon>Gunneridae</taxon>
        <taxon>Pentapetalae</taxon>
        <taxon>rosids</taxon>
        <taxon>fabids</taxon>
        <taxon>Fabales</taxon>
        <taxon>Fabaceae</taxon>
        <taxon>Papilionoideae</taxon>
        <taxon>50 kb inversion clade</taxon>
        <taxon>NPAAA clade</taxon>
        <taxon>indigoferoid/millettioid clade</taxon>
        <taxon>Phaseoleae</taxon>
        <taxon>Cajanus</taxon>
    </lineage>
</organism>
<dbReference type="PROSITE" id="PS50089">
    <property type="entry name" value="ZF_RING_2"/>
    <property type="match status" value="1"/>
</dbReference>
<dbReference type="SUPFAM" id="SSF57850">
    <property type="entry name" value="RING/U-box"/>
    <property type="match status" value="1"/>
</dbReference>
<name>A0A151SZR3_CAJCA</name>
<evidence type="ECO:0000313" key="3">
    <source>
        <dbReference type="EMBL" id="KYP60300.1"/>
    </source>
</evidence>
<dbReference type="AlphaFoldDB" id="A0A151SZR3"/>
<feature type="domain" description="RING-type" evidence="2">
    <location>
        <begin position="57"/>
        <end position="99"/>
    </location>
</feature>
<dbReference type="InterPro" id="IPR013083">
    <property type="entry name" value="Znf_RING/FYVE/PHD"/>
</dbReference>
<keyword evidence="4" id="KW-1185">Reference proteome</keyword>
<proteinExistence type="predicted"/>